<name>A0ACB9WWN2_CHAAC</name>
<evidence type="ECO:0000313" key="2">
    <source>
        <dbReference type="Proteomes" id="UP001057452"/>
    </source>
</evidence>
<comment type="caution">
    <text evidence="1">The sequence shown here is derived from an EMBL/GenBank/DDBJ whole genome shotgun (WGS) entry which is preliminary data.</text>
</comment>
<feature type="non-terminal residue" evidence="1">
    <location>
        <position position="1"/>
    </location>
</feature>
<dbReference type="Proteomes" id="UP001057452">
    <property type="component" value="Chromosome 11"/>
</dbReference>
<accession>A0ACB9WWN2</accession>
<evidence type="ECO:0000313" key="1">
    <source>
        <dbReference type="EMBL" id="KAI4817824.1"/>
    </source>
</evidence>
<dbReference type="EMBL" id="CM043795">
    <property type="protein sequence ID" value="KAI4817824.1"/>
    <property type="molecule type" value="Genomic_DNA"/>
</dbReference>
<gene>
    <name evidence="1" type="ORF">KUCAC02_011198</name>
</gene>
<proteinExistence type="predicted"/>
<feature type="non-terminal residue" evidence="1">
    <location>
        <position position="241"/>
    </location>
</feature>
<organism evidence="1 2">
    <name type="scientific">Chaenocephalus aceratus</name>
    <name type="common">Blackfin icefish</name>
    <name type="synonym">Chaenichthys aceratus</name>
    <dbReference type="NCBI Taxonomy" id="36190"/>
    <lineage>
        <taxon>Eukaryota</taxon>
        <taxon>Metazoa</taxon>
        <taxon>Chordata</taxon>
        <taxon>Craniata</taxon>
        <taxon>Vertebrata</taxon>
        <taxon>Euteleostomi</taxon>
        <taxon>Actinopterygii</taxon>
        <taxon>Neopterygii</taxon>
        <taxon>Teleostei</taxon>
        <taxon>Neoteleostei</taxon>
        <taxon>Acanthomorphata</taxon>
        <taxon>Eupercaria</taxon>
        <taxon>Perciformes</taxon>
        <taxon>Notothenioidei</taxon>
        <taxon>Channichthyidae</taxon>
        <taxon>Chaenocephalus</taxon>
    </lineage>
</organism>
<protein>
    <submittedName>
        <fullName evidence="1">Uncharacterized protein</fullName>
    </submittedName>
</protein>
<reference evidence="1" key="1">
    <citation type="submission" date="2022-05" db="EMBL/GenBank/DDBJ databases">
        <title>Chromosome-level genome of Chaenocephalus aceratus.</title>
        <authorList>
            <person name="Park H."/>
        </authorList>
    </citation>
    <scope>NUCLEOTIDE SEQUENCE</scope>
    <source>
        <strain evidence="1">KU_202001</strain>
    </source>
</reference>
<sequence>PSFHPSITLSSLHSIGLWNAGPLRRRGRKVDQREVLEFKNRRTDYEHVCLSMVAEGKRWKAVQLKGAREVCCEDKEEAQGWAGGKENTGRVEWGDTDQRRIPDGDTEHDLLARPQVTSSVSVIQHYYSSYHLKYEHPYVSLTATKPGADAHNEAHNPTKSMVERSGGVQREHNSEQRSVQSSQTFPTPRGTSGEKETSAVGMSGNSAILTVTLTATASDTSANYRFYMTFTFAQPTLLPLI</sequence>
<keyword evidence="2" id="KW-1185">Reference proteome</keyword>